<proteinExistence type="inferred from homology"/>
<dbReference type="Ensembl" id="ENSSORT00005043956.1">
    <property type="protein sequence ID" value="ENSSORP00005042866.1"/>
    <property type="gene ID" value="ENSSORG00005019843.1"/>
</dbReference>
<dbReference type="Pfam" id="PF15107">
    <property type="entry name" value="FAM216B"/>
    <property type="match status" value="1"/>
</dbReference>
<dbReference type="PANTHER" id="PTHR16476:SF4">
    <property type="entry name" value="PROTEIN FAM216A"/>
    <property type="match status" value="1"/>
</dbReference>
<organism evidence="2 3">
    <name type="scientific">Sphaeramia orbicularis</name>
    <name type="common">orbiculate cardinalfish</name>
    <dbReference type="NCBI Taxonomy" id="375764"/>
    <lineage>
        <taxon>Eukaryota</taxon>
        <taxon>Metazoa</taxon>
        <taxon>Chordata</taxon>
        <taxon>Craniata</taxon>
        <taxon>Vertebrata</taxon>
        <taxon>Euteleostomi</taxon>
        <taxon>Actinopterygii</taxon>
        <taxon>Neopterygii</taxon>
        <taxon>Teleostei</taxon>
        <taxon>Neoteleostei</taxon>
        <taxon>Acanthomorphata</taxon>
        <taxon>Gobiaria</taxon>
        <taxon>Kurtiformes</taxon>
        <taxon>Apogonoidei</taxon>
        <taxon>Apogonidae</taxon>
        <taxon>Apogoninae</taxon>
        <taxon>Sphaeramia</taxon>
    </lineage>
</organism>
<reference evidence="2" key="3">
    <citation type="submission" date="2025-09" db="UniProtKB">
        <authorList>
            <consortium name="Ensembl"/>
        </authorList>
    </citation>
    <scope>IDENTIFICATION</scope>
</reference>
<reference evidence="2" key="2">
    <citation type="submission" date="2025-08" db="UniProtKB">
        <authorList>
            <consortium name="Ensembl"/>
        </authorList>
    </citation>
    <scope>IDENTIFICATION</scope>
</reference>
<reference evidence="2" key="1">
    <citation type="submission" date="2019-06" db="EMBL/GenBank/DDBJ databases">
        <authorList>
            <consortium name="Wellcome Sanger Institute Data Sharing"/>
        </authorList>
    </citation>
    <scope>NUCLEOTIDE SEQUENCE [LARGE SCALE GENOMIC DNA]</scope>
</reference>
<accession>A0A673BJS1</accession>
<dbReference type="InParanoid" id="A0A673BJS1"/>
<evidence type="ECO:0000256" key="1">
    <source>
        <dbReference type="ARBA" id="ARBA00008615"/>
    </source>
</evidence>
<dbReference type="InterPro" id="IPR029373">
    <property type="entry name" value="FAM216"/>
</dbReference>
<evidence type="ECO:0008006" key="4">
    <source>
        <dbReference type="Google" id="ProtNLM"/>
    </source>
</evidence>
<dbReference type="PANTHER" id="PTHR16476">
    <property type="entry name" value="FAMILY WITH SEQUENCE SIMILARITY 216 MEMBER A"/>
    <property type="match status" value="1"/>
</dbReference>
<comment type="similarity">
    <text evidence="1">Belongs to the FAM216 family.</text>
</comment>
<name>A0A673BJS1_9TELE</name>
<evidence type="ECO:0000313" key="2">
    <source>
        <dbReference type="Ensembl" id="ENSSORP00005042866.1"/>
    </source>
</evidence>
<keyword evidence="3" id="KW-1185">Reference proteome</keyword>
<dbReference type="AlphaFoldDB" id="A0A673BJS1"/>
<protein>
    <recommendedName>
        <fullName evidence="4">Family with sequence similarity 216 member A</fullName>
    </recommendedName>
</protein>
<evidence type="ECO:0000313" key="3">
    <source>
        <dbReference type="Proteomes" id="UP000472271"/>
    </source>
</evidence>
<dbReference type="Proteomes" id="UP000472271">
    <property type="component" value="Chromosome 9"/>
</dbReference>
<sequence length="87" mass="10041">MGNHRDIYGGTHMNAPSGNHMKSIHIPKCMMTAPFLQHPSLTVGQRRYLCSIANIYSTEHMKRQMKQHYLNVLHTCLKSGVYLDVWN</sequence>